<dbReference type="PANTHER" id="PTHR23065:SF15">
    <property type="entry name" value="AT02057P"/>
    <property type="match status" value="1"/>
</dbReference>
<feature type="region of interest" description="Disordered" evidence="6">
    <location>
        <begin position="679"/>
        <end position="706"/>
    </location>
</feature>
<feature type="compositionally biased region" description="Polar residues" evidence="6">
    <location>
        <begin position="417"/>
        <end position="437"/>
    </location>
</feature>
<dbReference type="GO" id="GO:0005905">
    <property type="term" value="C:clathrin-coated pit"/>
    <property type="evidence" value="ECO:0007669"/>
    <property type="project" value="UniProtKB-SubCell"/>
</dbReference>
<dbReference type="Gene3D" id="1.20.1270.60">
    <property type="entry name" value="Arfaptin homology (AH) domain/BAR domain"/>
    <property type="match status" value="1"/>
</dbReference>
<feature type="domain" description="MHD" evidence="7">
    <location>
        <begin position="788"/>
        <end position="997"/>
    </location>
</feature>
<feature type="region of interest" description="Disordered" evidence="6">
    <location>
        <begin position="468"/>
        <end position="501"/>
    </location>
</feature>
<dbReference type="SUPFAM" id="SSF103657">
    <property type="entry name" value="BAR/IMD domain-like"/>
    <property type="match status" value="1"/>
</dbReference>
<feature type="compositionally biased region" description="Basic and acidic residues" evidence="6">
    <location>
        <begin position="476"/>
        <end position="487"/>
    </location>
</feature>
<feature type="domain" description="F-BAR" evidence="8">
    <location>
        <begin position="30"/>
        <end position="279"/>
    </location>
</feature>
<dbReference type="GO" id="GO:0072583">
    <property type="term" value="P:clathrin-dependent endocytosis"/>
    <property type="evidence" value="ECO:0007669"/>
    <property type="project" value="TreeGrafter"/>
</dbReference>
<evidence type="ECO:0000259" key="8">
    <source>
        <dbReference type="PROSITE" id="PS51741"/>
    </source>
</evidence>
<dbReference type="PROSITE" id="PS51741">
    <property type="entry name" value="F_BAR"/>
    <property type="match status" value="1"/>
</dbReference>
<evidence type="ECO:0000256" key="4">
    <source>
        <dbReference type="ARBA" id="ARBA00023176"/>
    </source>
</evidence>
<dbReference type="InterPro" id="IPR054713">
    <property type="entry name" value="GMIP/FCHO2-like_FCH"/>
</dbReference>
<keyword evidence="2" id="KW-0254">Endocytosis</keyword>
<accession>A0A915EGG6</accession>
<dbReference type="Proteomes" id="UP000887574">
    <property type="component" value="Unplaced"/>
</dbReference>
<keyword evidence="4" id="KW-0472">Membrane</keyword>
<keyword evidence="9" id="KW-1185">Reference proteome</keyword>
<feature type="region of interest" description="Disordered" evidence="6">
    <location>
        <begin position="413"/>
        <end position="452"/>
    </location>
</feature>
<sequence length="997" mass="110519">MICKPGRNDSAQIFFLKRTTVSGTQVIMLLQYGEHFWGEKHIGYHVLYENLKKGEDTVHELGTFVKERISMEDDMLKSLNKSINRVGNFVSFNGAFTETWRVTKGTLELWSEIQTSVLKNLTELSKEIIKYHDDLVKSRKRVKEYDVLDAVNLMQTTTTCLQKAKETYTQRCAEVANLKCELGNTKESAKEFLKAKNKLIKAHEEYKTYVEKYNQVRDTFEDKMLKATSAFQAHDHAHLLQIQKFFGHLARSLDDSHSAISQVTTDFRQNLERFNVENVMFRFVEERGTGRERPQPIKWTEADELPADLDGLPALSAAGSQPSSSNSSAVISCPNPIENVPPTVNDLLGIDETWTTSVHNPHGSDSKSGDSDSESGLGTANLPVPANSAAAHSSYVPQFSSWLGRQRITQWRKKHSASQSNLPTSTSDNTTDFSASYNDGGASNAGDNTSLGYKSNFLRRYRKSKNSINDLTQMSENKDYLQTEDNRSTTSSSKSDEKTPVNFANSFGTSSLSGVDPFASLMLGLGPPPPIPSSEPPPLAERPISSSIGNGFVPSLQSKVDAEGFTIPSSLLEASNTKLEKDWTSYTSSSEDDDETEFQTSKIKALQIKPINESEPKINASVDELRSAIGHISLQRSSTFDKDPWSSSTTDEKFSEVDYSMPSPNFDFSQSVSGSSFGAGTGIARARPRSHTPNAQLMQSNSSSTIAASSNNMLNSQEKAANVKTEQKHKISAASICFNNGKEFMGSLSNLTGISLNSDSVFAGPSSSSPLTLSSSNIVQPTSNKQQKLHIALAVNEYVHALFKGEDMSKVIVRVFGTVMISLPMSILPRLLDEATDIRPLKFSLKNAHEIKDISPNKKLLQSICSCEPPSETYSFLIERKTLTNWLSEQQKMKPDNTFHNVDLVRYTLTDGYSPPLFFTAYWKTEVGQTDLRIDYKLNTNQDTTAHNTLLNIIFSTSISGKMLSFNSVPEAKWNEENSTLNWTLTELSKHESAMGP</sequence>
<dbReference type="AlphaFoldDB" id="A0A915EGG6"/>
<dbReference type="InterPro" id="IPR027267">
    <property type="entry name" value="AH/BAR_dom_sf"/>
</dbReference>
<name>A0A915EGG6_9BILA</name>
<dbReference type="GO" id="GO:0048268">
    <property type="term" value="P:clathrin coat assembly"/>
    <property type="evidence" value="ECO:0007669"/>
    <property type="project" value="TreeGrafter"/>
</dbReference>
<dbReference type="WBParaSite" id="jg6084">
    <property type="protein sequence ID" value="jg6084"/>
    <property type="gene ID" value="jg6084"/>
</dbReference>
<dbReference type="GO" id="GO:0005886">
    <property type="term" value="C:plasma membrane"/>
    <property type="evidence" value="ECO:0007669"/>
    <property type="project" value="TreeGrafter"/>
</dbReference>
<reference evidence="10" key="1">
    <citation type="submission" date="2022-11" db="UniProtKB">
        <authorList>
            <consortium name="WormBaseParasite"/>
        </authorList>
    </citation>
    <scope>IDENTIFICATION</scope>
</reference>
<dbReference type="InterPro" id="IPR028565">
    <property type="entry name" value="MHD"/>
</dbReference>
<feature type="compositionally biased region" description="Low complexity" evidence="6">
    <location>
        <begin position="314"/>
        <end position="332"/>
    </location>
</feature>
<evidence type="ECO:0000313" key="10">
    <source>
        <dbReference type="WBParaSite" id="jg6084"/>
    </source>
</evidence>
<dbReference type="PROSITE" id="PS51072">
    <property type="entry name" value="MHD"/>
    <property type="match status" value="1"/>
</dbReference>
<organism evidence="9 10">
    <name type="scientific">Ditylenchus dipsaci</name>
    <dbReference type="NCBI Taxonomy" id="166011"/>
    <lineage>
        <taxon>Eukaryota</taxon>
        <taxon>Metazoa</taxon>
        <taxon>Ecdysozoa</taxon>
        <taxon>Nematoda</taxon>
        <taxon>Chromadorea</taxon>
        <taxon>Rhabditida</taxon>
        <taxon>Tylenchina</taxon>
        <taxon>Tylenchomorpha</taxon>
        <taxon>Sphaerularioidea</taxon>
        <taxon>Anguinidae</taxon>
        <taxon>Anguininae</taxon>
        <taxon>Ditylenchus</taxon>
    </lineage>
</organism>
<evidence type="ECO:0000256" key="3">
    <source>
        <dbReference type="ARBA" id="ARBA00023054"/>
    </source>
</evidence>
<dbReference type="Pfam" id="PF10291">
    <property type="entry name" value="muHD"/>
    <property type="match status" value="1"/>
</dbReference>
<evidence type="ECO:0000313" key="9">
    <source>
        <dbReference type="Proteomes" id="UP000887574"/>
    </source>
</evidence>
<dbReference type="InterPro" id="IPR018808">
    <property type="entry name" value="Muniscin_C"/>
</dbReference>
<feature type="region of interest" description="Disordered" evidence="6">
    <location>
        <begin position="355"/>
        <end position="385"/>
    </location>
</feature>
<evidence type="ECO:0000256" key="2">
    <source>
        <dbReference type="ARBA" id="ARBA00022583"/>
    </source>
</evidence>
<dbReference type="PANTHER" id="PTHR23065">
    <property type="entry name" value="PROLINE-SERINE-THREONINE PHOSPHATASE INTERACTING PROTEIN 1"/>
    <property type="match status" value="1"/>
</dbReference>
<evidence type="ECO:0000259" key="7">
    <source>
        <dbReference type="PROSITE" id="PS51072"/>
    </source>
</evidence>
<keyword evidence="4" id="KW-0168">Coated pit</keyword>
<comment type="subcellular location">
    <subcellularLocation>
        <location evidence="1">Membrane</location>
        <location evidence="1">Clathrin-coated pit</location>
        <topology evidence="1">Peripheral membrane protein</topology>
        <orientation evidence="1">Cytoplasmic side</orientation>
    </subcellularLocation>
</comment>
<dbReference type="GO" id="GO:0030136">
    <property type="term" value="C:clathrin-coated vesicle"/>
    <property type="evidence" value="ECO:0007669"/>
    <property type="project" value="TreeGrafter"/>
</dbReference>
<evidence type="ECO:0000256" key="5">
    <source>
        <dbReference type="PROSITE-ProRule" id="PRU01077"/>
    </source>
</evidence>
<protein>
    <submittedName>
        <fullName evidence="10">F-BAR domain only protein 2</fullName>
    </submittedName>
</protein>
<feature type="region of interest" description="Disordered" evidence="6">
    <location>
        <begin position="310"/>
        <end position="334"/>
    </location>
</feature>
<evidence type="ECO:0000256" key="1">
    <source>
        <dbReference type="ARBA" id="ARBA00004283"/>
    </source>
</evidence>
<proteinExistence type="predicted"/>
<dbReference type="Pfam" id="PF22699">
    <property type="entry name" value="GMIP-like_FCH"/>
    <property type="match status" value="1"/>
</dbReference>
<evidence type="ECO:0000256" key="6">
    <source>
        <dbReference type="SAM" id="MobiDB-lite"/>
    </source>
</evidence>
<dbReference type="InterPro" id="IPR031160">
    <property type="entry name" value="F_BAR_dom"/>
</dbReference>
<keyword evidence="3 5" id="KW-0175">Coiled coil</keyword>